<name>A0ABM9P7B2_9FLAO</name>
<dbReference type="RefSeq" id="WP_348715385.1">
    <property type="nucleotide sequence ID" value="NZ_CAXJIO010000010.1"/>
</dbReference>
<proteinExistence type="predicted"/>
<dbReference type="EMBL" id="CAXJIO010000010">
    <property type="protein sequence ID" value="CAL2101443.1"/>
    <property type="molecule type" value="Genomic_DNA"/>
</dbReference>
<comment type="caution">
    <text evidence="1">The sequence shown here is derived from an EMBL/GenBank/DDBJ whole genome shotgun (WGS) entry which is preliminary data.</text>
</comment>
<evidence type="ECO:0000313" key="1">
    <source>
        <dbReference type="EMBL" id="CAL2101443.1"/>
    </source>
</evidence>
<reference evidence="1 2" key="1">
    <citation type="submission" date="2024-05" db="EMBL/GenBank/DDBJ databases">
        <authorList>
            <person name="Duchaud E."/>
        </authorList>
    </citation>
    <scope>NUCLEOTIDE SEQUENCE [LARGE SCALE GENOMIC DNA]</scope>
    <source>
        <strain evidence="1">Ena-SAMPLE-TAB-13-05-2024-13:56:06:370-140308</strain>
    </source>
</reference>
<evidence type="ECO:0000313" key="2">
    <source>
        <dbReference type="Proteomes" id="UP001497527"/>
    </source>
</evidence>
<protein>
    <submittedName>
        <fullName evidence="1">Uncharacterized protein</fullName>
    </submittedName>
</protein>
<accession>A0ABM9P7B2</accession>
<organism evidence="1 2">
    <name type="scientific">Tenacibaculum polynesiense</name>
    <dbReference type="NCBI Taxonomy" id="3137857"/>
    <lineage>
        <taxon>Bacteria</taxon>
        <taxon>Pseudomonadati</taxon>
        <taxon>Bacteroidota</taxon>
        <taxon>Flavobacteriia</taxon>
        <taxon>Flavobacteriales</taxon>
        <taxon>Flavobacteriaceae</taxon>
        <taxon>Tenacibaculum</taxon>
    </lineage>
</organism>
<dbReference type="Proteomes" id="UP001497527">
    <property type="component" value="Unassembled WGS sequence"/>
</dbReference>
<sequence length="83" mass="9566">MITETQKKKILGIIGHRYVADIKEYLSVNNLFNKSGKPHSSSMITNVMNGQSHKIIEKAIYAVVQNKKEEQKQRQELLKKRIA</sequence>
<gene>
    <name evidence="1" type="ORF">T190423A01A_10006</name>
</gene>
<keyword evidence="2" id="KW-1185">Reference proteome</keyword>